<feature type="domain" description="FCP1 homology" evidence="8">
    <location>
        <begin position="230"/>
        <end position="415"/>
    </location>
</feature>
<dbReference type="SMART" id="SM00577">
    <property type="entry name" value="CPDc"/>
    <property type="match status" value="1"/>
</dbReference>
<evidence type="ECO:0000256" key="7">
    <source>
        <dbReference type="SAM" id="MobiDB-lite"/>
    </source>
</evidence>
<evidence type="ECO:0000256" key="6">
    <source>
        <dbReference type="ARBA" id="ARBA00048336"/>
    </source>
</evidence>
<dbReference type="GO" id="GO:0005634">
    <property type="term" value="C:nucleus"/>
    <property type="evidence" value="ECO:0007669"/>
    <property type="project" value="UniProtKB-SubCell"/>
</dbReference>
<dbReference type="VEuPathDB" id="FungiDB:BCV72DRAFT_235628"/>
<evidence type="ECO:0000256" key="1">
    <source>
        <dbReference type="ARBA" id="ARBA00004123"/>
    </source>
</evidence>
<comment type="subcellular location">
    <subcellularLocation>
        <location evidence="1">Nucleus</location>
    </subcellularLocation>
</comment>
<dbReference type="Pfam" id="PF03031">
    <property type="entry name" value="NIF"/>
    <property type="match status" value="1"/>
</dbReference>
<dbReference type="PANTHER" id="PTHR23081">
    <property type="entry name" value="RNA POLYMERASE II CTD PHOSPHATASE"/>
    <property type="match status" value="1"/>
</dbReference>
<comment type="catalytic activity">
    <reaction evidence="6">
        <text>O-phospho-L-threonyl-[protein] + H2O = L-threonyl-[protein] + phosphate</text>
        <dbReference type="Rhea" id="RHEA:47004"/>
        <dbReference type="Rhea" id="RHEA-COMP:11060"/>
        <dbReference type="Rhea" id="RHEA-COMP:11605"/>
        <dbReference type="ChEBI" id="CHEBI:15377"/>
        <dbReference type="ChEBI" id="CHEBI:30013"/>
        <dbReference type="ChEBI" id="CHEBI:43474"/>
        <dbReference type="ChEBI" id="CHEBI:61977"/>
        <dbReference type="EC" id="3.1.3.16"/>
    </reaction>
</comment>
<feature type="region of interest" description="Disordered" evidence="7">
    <location>
        <begin position="1"/>
        <end position="20"/>
    </location>
</feature>
<gene>
    <name evidence="9" type="ORF">BCV72DRAFT_235628</name>
</gene>
<dbReference type="PROSITE" id="PS50969">
    <property type="entry name" value="FCP1"/>
    <property type="match status" value="1"/>
</dbReference>
<evidence type="ECO:0000256" key="5">
    <source>
        <dbReference type="ARBA" id="ARBA00047761"/>
    </source>
</evidence>
<dbReference type="InterPro" id="IPR004274">
    <property type="entry name" value="FCP1_dom"/>
</dbReference>
<reference evidence="9" key="1">
    <citation type="journal article" date="2016" name="Proc. Natl. Acad. Sci. U.S.A.">
        <title>Lipid metabolic changes in an early divergent fungus govern the establishment of a mutualistic symbiosis with endobacteria.</title>
        <authorList>
            <person name="Lastovetsky O.A."/>
            <person name="Gaspar M.L."/>
            <person name="Mondo S.J."/>
            <person name="LaButti K.M."/>
            <person name="Sandor L."/>
            <person name="Grigoriev I.V."/>
            <person name="Henry S.A."/>
            <person name="Pawlowska T.E."/>
        </authorList>
    </citation>
    <scope>NUCLEOTIDE SEQUENCE [LARGE SCALE GENOMIC DNA]</scope>
    <source>
        <strain evidence="9">ATCC 52814</strain>
    </source>
</reference>
<comment type="catalytic activity">
    <reaction evidence="5">
        <text>O-phospho-L-seryl-[protein] + H2O = L-seryl-[protein] + phosphate</text>
        <dbReference type="Rhea" id="RHEA:20629"/>
        <dbReference type="Rhea" id="RHEA-COMP:9863"/>
        <dbReference type="Rhea" id="RHEA-COMP:11604"/>
        <dbReference type="ChEBI" id="CHEBI:15377"/>
        <dbReference type="ChEBI" id="CHEBI:29999"/>
        <dbReference type="ChEBI" id="CHEBI:43474"/>
        <dbReference type="ChEBI" id="CHEBI:83421"/>
        <dbReference type="EC" id="3.1.3.16"/>
    </reaction>
</comment>
<sequence>MDLSNMLNGPSRPKENHLRPTMMGNDKTALYQLSASLNTVKARDPKRLNGSLKRDRDTTTVTTITPSPQTSSILFGDPLPRIKEWRPKLSLRSVPIHQHKRIRLDPQYTQPEIELETHEIMYQGFEPRTLLLEPNYELQRVHARGVFVMLAKRNIQPTFIFRLPEHAWVKDLSGLRKTASFEMKTQEGEIWELHIKPSRDTAEYRGYMFGFLIRQIDMVRNVKDCVHELVRHRKLPLVLDLDDTLVRLVGNENGRFVPEADIPKCEDRVAVLKDGKRVVLTERVREFLEWAQQLFDISVCSLGDQNYVENVIDVLDPNRVWIKGILYSARAEHDYIRTSPEPGRPPKDLQALYSFCALRDQSLGSGFSLPLILDDETRMWPAEQHDNIIEVKGQLNSEVWTVSLFPVVQETLLYVHTEFFRQYDTWYARSQDAEHQGLVYPKPPPSAISIYKTYLRHILRDMIAAKKS</sequence>
<name>A0A1X0QQ36_RHIZD</name>
<dbReference type="SUPFAM" id="SSF56784">
    <property type="entry name" value="HAD-like"/>
    <property type="match status" value="1"/>
</dbReference>
<dbReference type="Proteomes" id="UP000242414">
    <property type="component" value="Unassembled WGS sequence"/>
</dbReference>
<protein>
    <recommendedName>
        <fullName evidence="2">protein-serine/threonine phosphatase</fullName>
        <ecNumber evidence="2">3.1.3.16</ecNumber>
    </recommendedName>
</protein>
<keyword evidence="3" id="KW-0378">Hydrolase</keyword>
<evidence type="ECO:0000256" key="2">
    <source>
        <dbReference type="ARBA" id="ARBA00013081"/>
    </source>
</evidence>
<dbReference type="InterPro" id="IPR036412">
    <property type="entry name" value="HAD-like_sf"/>
</dbReference>
<accession>A0A1X0QQ36</accession>
<proteinExistence type="predicted"/>
<dbReference type="AlphaFoldDB" id="A0A1X0QQ36"/>
<dbReference type="InterPro" id="IPR039189">
    <property type="entry name" value="Fcp1"/>
</dbReference>
<dbReference type="PANTHER" id="PTHR23081:SF36">
    <property type="entry name" value="RNA POLYMERASE II SUBUNIT A C-TERMINAL DOMAIN PHOSPHATASE"/>
    <property type="match status" value="1"/>
</dbReference>
<evidence type="ECO:0000313" key="9">
    <source>
        <dbReference type="EMBL" id="ORE01870.1"/>
    </source>
</evidence>
<evidence type="ECO:0000259" key="8">
    <source>
        <dbReference type="PROSITE" id="PS50969"/>
    </source>
</evidence>
<dbReference type="GO" id="GO:0008420">
    <property type="term" value="F:RNA polymerase II CTD heptapeptide repeat phosphatase activity"/>
    <property type="evidence" value="ECO:0007669"/>
    <property type="project" value="InterPro"/>
</dbReference>
<evidence type="ECO:0000256" key="4">
    <source>
        <dbReference type="ARBA" id="ARBA00023242"/>
    </source>
</evidence>
<dbReference type="EC" id="3.1.3.16" evidence="2"/>
<organism evidence="9">
    <name type="scientific">Rhizopus microsporus var. microsporus</name>
    <dbReference type="NCBI Taxonomy" id="86635"/>
    <lineage>
        <taxon>Eukaryota</taxon>
        <taxon>Fungi</taxon>
        <taxon>Fungi incertae sedis</taxon>
        <taxon>Mucoromycota</taxon>
        <taxon>Mucoromycotina</taxon>
        <taxon>Mucoromycetes</taxon>
        <taxon>Mucorales</taxon>
        <taxon>Mucorineae</taxon>
        <taxon>Rhizopodaceae</taxon>
        <taxon>Rhizopus</taxon>
    </lineage>
</organism>
<evidence type="ECO:0000256" key="3">
    <source>
        <dbReference type="ARBA" id="ARBA00022801"/>
    </source>
</evidence>
<dbReference type="Gene3D" id="3.40.50.1000">
    <property type="entry name" value="HAD superfamily/HAD-like"/>
    <property type="match status" value="1"/>
</dbReference>
<dbReference type="EMBL" id="KV922091">
    <property type="protein sequence ID" value="ORE01870.1"/>
    <property type="molecule type" value="Genomic_DNA"/>
</dbReference>
<keyword evidence="4" id="KW-0539">Nucleus</keyword>
<dbReference type="InterPro" id="IPR023214">
    <property type="entry name" value="HAD_sf"/>
</dbReference>
<dbReference type="OrthoDB" id="10249888at2759"/>